<dbReference type="AlphaFoldDB" id="A0A1G1YYC7"/>
<dbReference type="EMBL" id="MHIS01000015">
    <property type="protein sequence ID" value="OGY56417.1"/>
    <property type="molecule type" value="Genomic_DNA"/>
</dbReference>
<dbReference type="Proteomes" id="UP000178179">
    <property type="component" value="Unassembled WGS sequence"/>
</dbReference>
<proteinExistence type="predicted"/>
<name>A0A1G1YYC7_9BACT</name>
<protein>
    <recommendedName>
        <fullName evidence="4">SD-repeat containing protein B domain-containing protein</fullName>
    </recommendedName>
</protein>
<evidence type="ECO:0000313" key="3">
    <source>
        <dbReference type="Proteomes" id="UP000178179"/>
    </source>
</evidence>
<reference evidence="2 3" key="1">
    <citation type="journal article" date="2016" name="Nat. Commun.">
        <title>Thousands of microbial genomes shed light on interconnected biogeochemical processes in an aquifer system.</title>
        <authorList>
            <person name="Anantharaman K."/>
            <person name="Brown C.T."/>
            <person name="Hug L.A."/>
            <person name="Sharon I."/>
            <person name="Castelle C.J."/>
            <person name="Probst A.J."/>
            <person name="Thomas B.C."/>
            <person name="Singh A."/>
            <person name="Wilkins M.J."/>
            <person name="Karaoz U."/>
            <person name="Brodie E.L."/>
            <person name="Williams K.H."/>
            <person name="Hubbard S.S."/>
            <person name="Banfield J.F."/>
        </authorList>
    </citation>
    <scope>NUCLEOTIDE SEQUENCE [LARGE SCALE GENOMIC DNA]</scope>
</reference>
<keyword evidence="1" id="KW-0732">Signal</keyword>
<evidence type="ECO:0008006" key="4">
    <source>
        <dbReference type="Google" id="ProtNLM"/>
    </source>
</evidence>
<evidence type="ECO:0000313" key="2">
    <source>
        <dbReference type="EMBL" id="OGY56417.1"/>
    </source>
</evidence>
<accession>A0A1G1YYC7</accession>
<evidence type="ECO:0000256" key="1">
    <source>
        <dbReference type="SAM" id="SignalP"/>
    </source>
</evidence>
<feature type="signal peptide" evidence="1">
    <location>
        <begin position="1"/>
        <end position="30"/>
    </location>
</feature>
<comment type="caution">
    <text evidence="2">The sequence shown here is derived from an EMBL/GenBank/DDBJ whole genome shotgun (WGS) entry which is preliminary data.</text>
</comment>
<feature type="chain" id="PRO_5009581676" description="SD-repeat containing protein B domain-containing protein" evidence="1">
    <location>
        <begin position="31"/>
        <end position="316"/>
    </location>
</feature>
<organism evidence="2 3">
    <name type="scientific">Candidatus Colwellbacteria bacterium GWA2_46_10</name>
    <dbReference type="NCBI Taxonomy" id="1797684"/>
    <lineage>
        <taxon>Bacteria</taxon>
        <taxon>Candidatus Colwelliibacteriota</taxon>
    </lineage>
</organism>
<gene>
    <name evidence="2" type="ORF">A2119_02145</name>
</gene>
<sequence length="316" mass="32463">MKHMKNTLIRFSAAVGMLAMVVFLAAPASAALTLGALTITSDGNLTLADSGTFTVPDMTLSDTSTIAAGSVSGTTLRSIVITPLTSTTTASISYHEALKVPMTFGDADHRTYGLALSGSRDGAAAASFDGTDTTLDIRMSNGEANHADYDMQGMYIKTQNSNGGTAGSITGAKVEVDSRSGSTGTTIHGLDVYVSQDSSTPTEVAGIRIYDDNQDGTGTNYGILMDGGYTGIAREYGIYLNSVAGSSWTNGITFDGTVTNVLDFAEADGTNGADTDAGVDQYAITGSTTADGLIQVDIAGTAYYIPVFDAGSVTNE</sequence>